<evidence type="ECO:0000256" key="8">
    <source>
        <dbReference type="ARBA" id="ARBA00023141"/>
    </source>
</evidence>
<feature type="domain" description="N-(5'phosphoribosyl) anthranilate isomerase (PRAI)" evidence="11">
    <location>
        <begin position="3"/>
        <end position="194"/>
    </location>
</feature>
<dbReference type="EC" id="5.3.1.24" evidence="4 10"/>
<proteinExistence type="inferred from homology"/>
<dbReference type="AlphaFoldDB" id="A0AAW5B766"/>
<dbReference type="SUPFAM" id="SSF51366">
    <property type="entry name" value="Ribulose-phoshate binding barrel"/>
    <property type="match status" value="1"/>
</dbReference>
<dbReference type="EMBL" id="JAIFZM010000006">
    <property type="protein sequence ID" value="MCG3419262.1"/>
    <property type="molecule type" value="Genomic_DNA"/>
</dbReference>
<keyword evidence="8 10" id="KW-0057">Aromatic amino acid biosynthesis</keyword>
<dbReference type="FunFam" id="3.20.20.70:FF:000075">
    <property type="entry name" value="Tryptophan biosynthesis protein TRP1"/>
    <property type="match status" value="1"/>
</dbReference>
<name>A0AAW5B766_9BACI</name>
<dbReference type="Pfam" id="PF00697">
    <property type="entry name" value="PRAI"/>
    <property type="match status" value="1"/>
</dbReference>
<dbReference type="GO" id="GO:0000162">
    <property type="term" value="P:L-tryptophan biosynthetic process"/>
    <property type="evidence" value="ECO:0007669"/>
    <property type="project" value="UniProtKB-UniRule"/>
</dbReference>
<dbReference type="RefSeq" id="WP_238019460.1">
    <property type="nucleotide sequence ID" value="NZ_JAIFZM010000006.1"/>
</dbReference>
<dbReference type="InterPro" id="IPR001240">
    <property type="entry name" value="PRAI_dom"/>
</dbReference>
<dbReference type="PANTHER" id="PTHR42894">
    <property type="entry name" value="N-(5'-PHOSPHORIBOSYL)ANTHRANILATE ISOMERASE"/>
    <property type="match status" value="1"/>
</dbReference>
<reference evidence="12 13" key="1">
    <citation type="journal article" date="2022" name="Evol. Bioinform. Online">
        <title>Draft Genome Sequence of Oceanobacillus jordanicus Strain GSFE11, a Halotolerant Plant Growth-Promoting Bacterial Endophyte Isolated From the Jordan Valley.</title>
        <authorList>
            <person name="Alhindi T."/>
            <person name="Albdaiwi R."/>
        </authorList>
    </citation>
    <scope>NUCLEOTIDE SEQUENCE [LARGE SCALE GENOMIC DNA]</scope>
    <source>
        <strain evidence="12 13">GSFE11</strain>
    </source>
</reference>
<keyword evidence="9 10" id="KW-0413">Isomerase</keyword>
<keyword evidence="13" id="KW-1185">Reference proteome</keyword>
<evidence type="ECO:0000256" key="5">
    <source>
        <dbReference type="ARBA" id="ARBA00022272"/>
    </source>
</evidence>
<keyword evidence="7 10" id="KW-0822">Tryptophan biosynthesis</keyword>
<comment type="similarity">
    <text evidence="3 10">Belongs to the TrpF family.</text>
</comment>
<comment type="pathway">
    <text evidence="2 10">Amino-acid biosynthesis; L-tryptophan biosynthesis; L-tryptophan from chorismate: step 3/5.</text>
</comment>
<organism evidence="12 13">
    <name type="scientific">Oceanobacillus jordanicus</name>
    <dbReference type="NCBI Taxonomy" id="2867266"/>
    <lineage>
        <taxon>Bacteria</taxon>
        <taxon>Bacillati</taxon>
        <taxon>Bacillota</taxon>
        <taxon>Bacilli</taxon>
        <taxon>Bacillales</taxon>
        <taxon>Bacillaceae</taxon>
        <taxon>Oceanobacillus</taxon>
    </lineage>
</organism>
<evidence type="ECO:0000256" key="10">
    <source>
        <dbReference type="HAMAP-Rule" id="MF_00135"/>
    </source>
</evidence>
<dbReference type="InterPro" id="IPR011060">
    <property type="entry name" value="RibuloseP-bd_barrel"/>
</dbReference>
<evidence type="ECO:0000259" key="11">
    <source>
        <dbReference type="Pfam" id="PF00697"/>
    </source>
</evidence>
<dbReference type="NCBIfam" id="NF002300">
    <property type="entry name" value="PRK01222.1-7"/>
    <property type="match status" value="1"/>
</dbReference>
<evidence type="ECO:0000313" key="13">
    <source>
        <dbReference type="Proteomes" id="UP001199631"/>
    </source>
</evidence>
<evidence type="ECO:0000256" key="4">
    <source>
        <dbReference type="ARBA" id="ARBA00012572"/>
    </source>
</evidence>
<dbReference type="GO" id="GO:0004640">
    <property type="term" value="F:phosphoribosylanthranilate isomerase activity"/>
    <property type="evidence" value="ECO:0007669"/>
    <property type="project" value="UniProtKB-UniRule"/>
</dbReference>
<dbReference type="InterPro" id="IPR044643">
    <property type="entry name" value="TrpF_fam"/>
</dbReference>
<evidence type="ECO:0000256" key="9">
    <source>
        <dbReference type="ARBA" id="ARBA00023235"/>
    </source>
</evidence>
<dbReference type="InterPro" id="IPR013785">
    <property type="entry name" value="Aldolase_TIM"/>
</dbReference>
<comment type="caution">
    <text evidence="12">The sequence shown here is derived from an EMBL/GenBank/DDBJ whole genome shotgun (WGS) entry which is preliminary data.</text>
</comment>
<evidence type="ECO:0000256" key="1">
    <source>
        <dbReference type="ARBA" id="ARBA00001164"/>
    </source>
</evidence>
<sequence>MLVKICGIQTDQAAEAAVKAGADFIGFVFADSKRRVNPKVAAEIGTHLPPTIKKVGVFVNETKEKMEQIAEEVNLDYIQLHGDEPASLARELSYPIIKAFSVGDGNVEEMKDYPCDYYLLDSPVGRYRGGNGKSFDWSLIKDLAFKPNNFLLAGGLTSENVSQAIQEANPLGVDVSSGVETLGKKDSEKIMKFIMIAKRKEAIK</sequence>
<evidence type="ECO:0000256" key="7">
    <source>
        <dbReference type="ARBA" id="ARBA00022822"/>
    </source>
</evidence>
<evidence type="ECO:0000256" key="2">
    <source>
        <dbReference type="ARBA" id="ARBA00004664"/>
    </source>
</evidence>
<gene>
    <name evidence="10" type="primary">trpF</name>
    <name evidence="12" type="ORF">K3T81_08870</name>
</gene>
<evidence type="ECO:0000256" key="6">
    <source>
        <dbReference type="ARBA" id="ARBA00022605"/>
    </source>
</evidence>
<keyword evidence="6 10" id="KW-0028">Amino-acid biosynthesis</keyword>
<dbReference type="Gene3D" id="3.20.20.70">
    <property type="entry name" value="Aldolase class I"/>
    <property type="match status" value="1"/>
</dbReference>
<dbReference type="PANTHER" id="PTHR42894:SF1">
    <property type="entry name" value="N-(5'-PHOSPHORIBOSYL)ANTHRANILATE ISOMERASE"/>
    <property type="match status" value="1"/>
</dbReference>
<comment type="catalytic activity">
    <reaction evidence="1 10">
        <text>N-(5-phospho-beta-D-ribosyl)anthranilate = 1-(2-carboxyphenylamino)-1-deoxy-D-ribulose 5-phosphate</text>
        <dbReference type="Rhea" id="RHEA:21540"/>
        <dbReference type="ChEBI" id="CHEBI:18277"/>
        <dbReference type="ChEBI" id="CHEBI:58613"/>
        <dbReference type="EC" id="5.3.1.24"/>
    </reaction>
</comment>
<evidence type="ECO:0000313" key="12">
    <source>
        <dbReference type="EMBL" id="MCG3419262.1"/>
    </source>
</evidence>
<dbReference type="Proteomes" id="UP001199631">
    <property type="component" value="Unassembled WGS sequence"/>
</dbReference>
<evidence type="ECO:0000256" key="3">
    <source>
        <dbReference type="ARBA" id="ARBA00007571"/>
    </source>
</evidence>
<dbReference type="HAMAP" id="MF_00135">
    <property type="entry name" value="PRAI"/>
    <property type="match status" value="1"/>
</dbReference>
<dbReference type="CDD" id="cd00405">
    <property type="entry name" value="PRAI"/>
    <property type="match status" value="1"/>
</dbReference>
<protein>
    <recommendedName>
        <fullName evidence="5 10">N-(5'-phosphoribosyl)anthranilate isomerase</fullName>
        <shortName evidence="10">PRAI</shortName>
        <ecNumber evidence="4 10">5.3.1.24</ecNumber>
    </recommendedName>
</protein>
<accession>A0AAW5B766</accession>